<dbReference type="SMART" id="SM00335">
    <property type="entry name" value="ANX"/>
    <property type="match status" value="1"/>
</dbReference>
<dbReference type="Gene3D" id="1.10.220.10">
    <property type="entry name" value="Annexin"/>
    <property type="match status" value="1"/>
</dbReference>
<keyword evidence="6" id="KW-1185">Reference proteome</keyword>
<dbReference type="PANTHER" id="PTHR10502:SF122">
    <property type="entry name" value="ANNEXIN A9"/>
    <property type="match status" value="1"/>
</dbReference>
<dbReference type="GO" id="GO:0005634">
    <property type="term" value="C:nucleus"/>
    <property type="evidence" value="ECO:0007669"/>
    <property type="project" value="TreeGrafter"/>
</dbReference>
<feature type="compositionally biased region" description="Polar residues" evidence="4">
    <location>
        <begin position="99"/>
        <end position="113"/>
    </location>
</feature>
<sequence length="120" mass="12778">KGADHGAILDVLTNRTSAQRQQTTRVFQALTKQDLLKSMEAALSGDLERVIVGLLKPPAQYDAHELRAALTAWGHSSPLGGQWGARGLSALLPTLRMAASSSEGPARETTNTGGKYPEEI</sequence>
<gene>
    <name evidence="5" type="ORF">UY3_14928</name>
</gene>
<protein>
    <submittedName>
        <fullName evidence="5">Annexin A9</fullName>
    </submittedName>
</protein>
<accession>M7ARJ4</accession>
<dbReference type="GO" id="GO:0001786">
    <property type="term" value="F:phosphatidylserine binding"/>
    <property type="evidence" value="ECO:0007669"/>
    <property type="project" value="TreeGrafter"/>
</dbReference>
<name>M7ARJ4_CHEMY</name>
<keyword evidence="2" id="KW-0677">Repeat</keyword>
<evidence type="ECO:0000313" key="6">
    <source>
        <dbReference type="Proteomes" id="UP000031443"/>
    </source>
</evidence>
<evidence type="ECO:0000256" key="1">
    <source>
        <dbReference type="ARBA" id="ARBA00007831"/>
    </source>
</evidence>
<dbReference type="GO" id="GO:0005544">
    <property type="term" value="F:calcium-dependent phospholipid binding"/>
    <property type="evidence" value="ECO:0007669"/>
    <property type="project" value="InterPro"/>
</dbReference>
<dbReference type="AlphaFoldDB" id="M7ARJ4"/>
<comment type="similarity">
    <text evidence="1">Belongs to the annexin family.</text>
</comment>
<dbReference type="InterPro" id="IPR037104">
    <property type="entry name" value="Annexin_sf"/>
</dbReference>
<dbReference type="PANTHER" id="PTHR10502">
    <property type="entry name" value="ANNEXIN"/>
    <property type="match status" value="1"/>
</dbReference>
<organism evidence="5 6">
    <name type="scientific">Chelonia mydas</name>
    <name type="common">Green sea-turtle</name>
    <name type="synonym">Chelonia agassizi</name>
    <dbReference type="NCBI Taxonomy" id="8469"/>
    <lineage>
        <taxon>Eukaryota</taxon>
        <taxon>Metazoa</taxon>
        <taxon>Chordata</taxon>
        <taxon>Craniata</taxon>
        <taxon>Vertebrata</taxon>
        <taxon>Euteleostomi</taxon>
        <taxon>Archelosauria</taxon>
        <taxon>Testudinata</taxon>
        <taxon>Testudines</taxon>
        <taxon>Cryptodira</taxon>
        <taxon>Durocryptodira</taxon>
        <taxon>Americhelydia</taxon>
        <taxon>Chelonioidea</taxon>
        <taxon>Cheloniidae</taxon>
        <taxon>Chelonia</taxon>
    </lineage>
</organism>
<evidence type="ECO:0000256" key="2">
    <source>
        <dbReference type="ARBA" id="ARBA00022737"/>
    </source>
</evidence>
<proteinExistence type="inferred from homology"/>
<dbReference type="GO" id="GO:0005737">
    <property type="term" value="C:cytoplasm"/>
    <property type="evidence" value="ECO:0007669"/>
    <property type="project" value="TreeGrafter"/>
</dbReference>
<keyword evidence="3" id="KW-0041">Annexin</keyword>
<reference evidence="6" key="1">
    <citation type="journal article" date="2013" name="Nat. Genet.">
        <title>The draft genomes of soft-shell turtle and green sea turtle yield insights into the development and evolution of the turtle-specific body plan.</title>
        <authorList>
            <person name="Wang Z."/>
            <person name="Pascual-Anaya J."/>
            <person name="Zadissa A."/>
            <person name="Li W."/>
            <person name="Niimura Y."/>
            <person name="Huang Z."/>
            <person name="Li C."/>
            <person name="White S."/>
            <person name="Xiong Z."/>
            <person name="Fang D."/>
            <person name="Wang B."/>
            <person name="Ming Y."/>
            <person name="Chen Y."/>
            <person name="Zheng Y."/>
            <person name="Kuraku S."/>
            <person name="Pignatelli M."/>
            <person name="Herrero J."/>
            <person name="Beal K."/>
            <person name="Nozawa M."/>
            <person name="Li Q."/>
            <person name="Wang J."/>
            <person name="Zhang H."/>
            <person name="Yu L."/>
            <person name="Shigenobu S."/>
            <person name="Wang J."/>
            <person name="Liu J."/>
            <person name="Flicek P."/>
            <person name="Searle S."/>
            <person name="Wang J."/>
            <person name="Kuratani S."/>
            <person name="Yin Y."/>
            <person name="Aken B."/>
            <person name="Zhang G."/>
            <person name="Irie N."/>
        </authorList>
    </citation>
    <scope>NUCLEOTIDE SEQUENCE [LARGE SCALE GENOMIC DNA]</scope>
</reference>
<dbReference type="GO" id="GO:0005886">
    <property type="term" value="C:plasma membrane"/>
    <property type="evidence" value="ECO:0007669"/>
    <property type="project" value="TreeGrafter"/>
</dbReference>
<dbReference type="InterPro" id="IPR018502">
    <property type="entry name" value="Annexin_repeat"/>
</dbReference>
<evidence type="ECO:0000313" key="5">
    <source>
        <dbReference type="EMBL" id="EMP27951.1"/>
    </source>
</evidence>
<dbReference type="EMBL" id="KB565896">
    <property type="protein sequence ID" value="EMP27951.1"/>
    <property type="molecule type" value="Genomic_DNA"/>
</dbReference>
<dbReference type="Proteomes" id="UP000031443">
    <property type="component" value="Unassembled WGS sequence"/>
</dbReference>
<dbReference type="PROSITE" id="PS51897">
    <property type="entry name" value="ANNEXIN_2"/>
    <property type="match status" value="1"/>
</dbReference>
<feature type="region of interest" description="Disordered" evidence="4">
    <location>
        <begin position="97"/>
        <end position="120"/>
    </location>
</feature>
<evidence type="ECO:0000256" key="3">
    <source>
        <dbReference type="ARBA" id="ARBA00023216"/>
    </source>
</evidence>
<dbReference type="Pfam" id="PF00191">
    <property type="entry name" value="Annexin"/>
    <property type="match status" value="1"/>
</dbReference>
<evidence type="ECO:0000256" key="4">
    <source>
        <dbReference type="SAM" id="MobiDB-lite"/>
    </source>
</evidence>
<dbReference type="GO" id="GO:0012506">
    <property type="term" value="C:vesicle membrane"/>
    <property type="evidence" value="ECO:0007669"/>
    <property type="project" value="TreeGrafter"/>
</dbReference>
<dbReference type="SUPFAM" id="SSF47874">
    <property type="entry name" value="Annexin"/>
    <property type="match status" value="1"/>
</dbReference>
<feature type="non-terminal residue" evidence="5">
    <location>
        <position position="1"/>
    </location>
</feature>
<dbReference type="GO" id="GO:0005509">
    <property type="term" value="F:calcium ion binding"/>
    <property type="evidence" value="ECO:0007669"/>
    <property type="project" value="InterPro"/>
</dbReference>